<evidence type="ECO:0000313" key="3">
    <source>
        <dbReference type="Proteomes" id="UP000594454"/>
    </source>
</evidence>
<organism evidence="2 3">
    <name type="scientific">Hermetia illucens</name>
    <name type="common">Black soldier fly</name>
    <dbReference type="NCBI Taxonomy" id="343691"/>
    <lineage>
        <taxon>Eukaryota</taxon>
        <taxon>Metazoa</taxon>
        <taxon>Ecdysozoa</taxon>
        <taxon>Arthropoda</taxon>
        <taxon>Hexapoda</taxon>
        <taxon>Insecta</taxon>
        <taxon>Pterygota</taxon>
        <taxon>Neoptera</taxon>
        <taxon>Endopterygota</taxon>
        <taxon>Diptera</taxon>
        <taxon>Brachycera</taxon>
        <taxon>Stratiomyomorpha</taxon>
        <taxon>Stratiomyidae</taxon>
        <taxon>Hermetiinae</taxon>
        <taxon>Hermetia</taxon>
    </lineage>
</organism>
<dbReference type="InParanoid" id="A0A7R8UD65"/>
<dbReference type="EMBL" id="LR899009">
    <property type="protein sequence ID" value="CAD7078610.1"/>
    <property type="molecule type" value="Genomic_DNA"/>
</dbReference>
<protein>
    <submittedName>
        <fullName evidence="2">Uncharacterized protein</fullName>
    </submittedName>
</protein>
<name>A0A7R8UD65_HERIL</name>
<evidence type="ECO:0000256" key="1">
    <source>
        <dbReference type="SAM" id="MobiDB-lite"/>
    </source>
</evidence>
<feature type="region of interest" description="Disordered" evidence="1">
    <location>
        <begin position="66"/>
        <end position="99"/>
    </location>
</feature>
<accession>A0A7R8UD65</accession>
<gene>
    <name evidence="2" type="ORF">HERILL_LOCUS1868</name>
</gene>
<sequence>MNRTMQDMYLANEQSICRAVQLFAAVIRYEEYPYLSVKSGCFGKLLFDYKKLQLYVMAQNEGVVSNSVNTDIDDTPDLDPAVGGNLFNRASTTERNSTG</sequence>
<feature type="compositionally biased region" description="Polar residues" evidence="1">
    <location>
        <begin position="88"/>
        <end position="99"/>
    </location>
</feature>
<dbReference type="Proteomes" id="UP000594454">
    <property type="component" value="Chromosome 1"/>
</dbReference>
<dbReference type="AlphaFoldDB" id="A0A7R8UD65"/>
<reference evidence="2 3" key="1">
    <citation type="submission" date="2020-11" db="EMBL/GenBank/DDBJ databases">
        <authorList>
            <person name="Wallbank WR R."/>
            <person name="Pardo Diaz C."/>
            <person name="Kozak K."/>
            <person name="Martin S."/>
            <person name="Jiggins C."/>
            <person name="Moest M."/>
            <person name="Warren A I."/>
            <person name="Generalovic N T."/>
            <person name="Byers J.R.P. K."/>
            <person name="Montejo-Kovacevich G."/>
            <person name="Yen C E."/>
        </authorList>
    </citation>
    <scope>NUCLEOTIDE SEQUENCE [LARGE SCALE GENOMIC DNA]</scope>
</reference>
<keyword evidence="3" id="KW-1185">Reference proteome</keyword>
<evidence type="ECO:0000313" key="2">
    <source>
        <dbReference type="EMBL" id="CAD7078610.1"/>
    </source>
</evidence>
<proteinExistence type="predicted"/>